<protein>
    <recommendedName>
        <fullName evidence="5">dihydropteroate synthase</fullName>
        <ecNumber evidence="5">2.5.1.15</ecNumber>
    </recommendedName>
</protein>
<evidence type="ECO:0000256" key="6">
    <source>
        <dbReference type="ARBA" id="ARBA00022679"/>
    </source>
</evidence>
<comment type="caution">
    <text evidence="11">The sequence shown here is derived from an EMBL/GenBank/DDBJ whole genome shotgun (WGS) entry which is preliminary data.</text>
</comment>
<keyword evidence="6 11" id="KW-0808">Transferase</keyword>
<dbReference type="CDD" id="cd00739">
    <property type="entry name" value="DHPS"/>
    <property type="match status" value="1"/>
</dbReference>
<dbReference type="PROSITE" id="PS50972">
    <property type="entry name" value="PTERIN_BINDING"/>
    <property type="match status" value="1"/>
</dbReference>
<keyword evidence="9" id="KW-0289">Folate biosynthesis</keyword>
<dbReference type="EMBL" id="JBHSQW010000011">
    <property type="protein sequence ID" value="MFC5993716.1"/>
    <property type="molecule type" value="Genomic_DNA"/>
</dbReference>
<feature type="domain" description="Pterin-binding" evidence="10">
    <location>
        <begin position="1"/>
        <end position="256"/>
    </location>
</feature>
<dbReference type="SUPFAM" id="SSF51717">
    <property type="entry name" value="Dihydropteroate synthetase-like"/>
    <property type="match status" value="1"/>
</dbReference>
<evidence type="ECO:0000256" key="9">
    <source>
        <dbReference type="ARBA" id="ARBA00022909"/>
    </source>
</evidence>
<keyword evidence="12" id="KW-1185">Reference proteome</keyword>
<comment type="cofactor">
    <cofactor evidence="2">
        <name>Mg(2+)</name>
        <dbReference type="ChEBI" id="CHEBI:18420"/>
    </cofactor>
</comment>
<keyword evidence="8" id="KW-0460">Magnesium</keyword>
<gene>
    <name evidence="11" type="primary">folP</name>
    <name evidence="11" type="ORF">ACFQE5_05745</name>
</gene>
<organism evidence="11 12">
    <name type="scientific">Pseudonocardia hispaniensis</name>
    <dbReference type="NCBI Taxonomy" id="904933"/>
    <lineage>
        <taxon>Bacteria</taxon>
        <taxon>Bacillati</taxon>
        <taxon>Actinomycetota</taxon>
        <taxon>Actinomycetes</taxon>
        <taxon>Pseudonocardiales</taxon>
        <taxon>Pseudonocardiaceae</taxon>
        <taxon>Pseudonocardia</taxon>
    </lineage>
</organism>
<dbReference type="InterPro" id="IPR045031">
    <property type="entry name" value="DHP_synth-like"/>
</dbReference>
<comment type="pathway">
    <text evidence="3">Cofactor biosynthesis; tetrahydrofolate biosynthesis; 7,8-dihydrofolate from 2-amino-4-hydroxy-6-hydroxymethyl-7,8-dihydropteridine diphosphate and 4-aminobenzoate: step 1/2.</text>
</comment>
<dbReference type="Proteomes" id="UP001596302">
    <property type="component" value="Unassembled WGS sequence"/>
</dbReference>
<name>A0ABW1IYY8_9PSEU</name>
<evidence type="ECO:0000313" key="11">
    <source>
        <dbReference type="EMBL" id="MFC5993716.1"/>
    </source>
</evidence>
<evidence type="ECO:0000256" key="5">
    <source>
        <dbReference type="ARBA" id="ARBA00012458"/>
    </source>
</evidence>
<dbReference type="EC" id="2.5.1.15" evidence="5"/>
<dbReference type="InterPro" id="IPR006390">
    <property type="entry name" value="DHP_synth_dom"/>
</dbReference>
<evidence type="ECO:0000256" key="8">
    <source>
        <dbReference type="ARBA" id="ARBA00022842"/>
    </source>
</evidence>
<evidence type="ECO:0000256" key="2">
    <source>
        <dbReference type="ARBA" id="ARBA00001946"/>
    </source>
</evidence>
<dbReference type="PANTHER" id="PTHR20941">
    <property type="entry name" value="FOLATE SYNTHESIS PROTEINS"/>
    <property type="match status" value="1"/>
</dbReference>
<dbReference type="GO" id="GO:0004156">
    <property type="term" value="F:dihydropteroate synthase activity"/>
    <property type="evidence" value="ECO:0007669"/>
    <property type="project" value="UniProtKB-EC"/>
</dbReference>
<comment type="catalytic activity">
    <reaction evidence="1">
        <text>(7,8-dihydropterin-6-yl)methyl diphosphate + 4-aminobenzoate = 7,8-dihydropteroate + diphosphate</text>
        <dbReference type="Rhea" id="RHEA:19949"/>
        <dbReference type="ChEBI" id="CHEBI:17836"/>
        <dbReference type="ChEBI" id="CHEBI:17839"/>
        <dbReference type="ChEBI" id="CHEBI:33019"/>
        <dbReference type="ChEBI" id="CHEBI:72950"/>
        <dbReference type="EC" id="2.5.1.15"/>
    </reaction>
</comment>
<evidence type="ECO:0000256" key="1">
    <source>
        <dbReference type="ARBA" id="ARBA00000012"/>
    </source>
</evidence>
<dbReference type="RefSeq" id="WP_379583700.1">
    <property type="nucleotide sequence ID" value="NZ_JBHSQW010000011.1"/>
</dbReference>
<dbReference type="InterPro" id="IPR000489">
    <property type="entry name" value="Pterin-binding_dom"/>
</dbReference>
<dbReference type="Gene3D" id="3.20.20.20">
    <property type="entry name" value="Dihydropteroate synthase-like"/>
    <property type="match status" value="1"/>
</dbReference>
<comment type="similarity">
    <text evidence="4">Belongs to the DHPS family.</text>
</comment>
<reference evidence="12" key="1">
    <citation type="journal article" date="2019" name="Int. J. Syst. Evol. Microbiol.">
        <title>The Global Catalogue of Microorganisms (GCM) 10K type strain sequencing project: providing services to taxonomists for standard genome sequencing and annotation.</title>
        <authorList>
            <consortium name="The Broad Institute Genomics Platform"/>
            <consortium name="The Broad Institute Genome Sequencing Center for Infectious Disease"/>
            <person name="Wu L."/>
            <person name="Ma J."/>
        </authorList>
    </citation>
    <scope>NUCLEOTIDE SEQUENCE [LARGE SCALE GENOMIC DNA]</scope>
    <source>
        <strain evidence="12">CCM 8391</strain>
    </source>
</reference>
<accession>A0ABW1IYY8</accession>
<evidence type="ECO:0000256" key="7">
    <source>
        <dbReference type="ARBA" id="ARBA00022723"/>
    </source>
</evidence>
<proteinExistence type="inferred from homology"/>
<dbReference type="PANTHER" id="PTHR20941:SF1">
    <property type="entry name" value="FOLIC ACID SYNTHESIS PROTEIN FOL1"/>
    <property type="match status" value="1"/>
</dbReference>
<evidence type="ECO:0000256" key="4">
    <source>
        <dbReference type="ARBA" id="ARBA00009503"/>
    </source>
</evidence>
<dbReference type="NCBIfam" id="TIGR01496">
    <property type="entry name" value="DHPS"/>
    <property type="match status" value="1"/>
</dbReference>
<sequence>MGILNVTPDSFSDGGRYFDRDDAVAHGVEMRAAGADFVDVGGESTRPGAQRVPAEVECGRVVPVIRELVAEGVRVSVDTTRAAVAEAALDAGAAIVNDVSGGLADPRMAAVLADAAVPWILMHWRGHSDRMQSLARYSDVVGEVRSELVARADAAVLAGVDPARIIIDPGLGFAKTSEHNWALLRRLDVLMALGFPVLVGASRKRFLGELLAAADGTARPPDGREVATAAITVLVANAGAWGVRVHDVGTSRDAIAVAAAWRLGAAPSGSTVSRGSR</sequence>
<evidence type="ECO:0000256" key="3">
    <source>
        <dbReference type="ARBA" id="ARBA00004763"/>
    </source>
</evidence>
<evidence type="ECO:0000313" key="12">
    <source>
        <dbReference type="Proteomes" id="UP001596302"/>
    </source>
</evidence>
<evidence type="ECO:0000259" key="10">
    <source>
        <dbReference type="PROSITE" id="PS50972"/>
    </source>
</evidence>
<dbReference type="Pfam" id="PF00809">
    <property type="entry name" value="Pterin_bind"/>
    <property type="match status" value="1"/>
</dbReference>
<dbReference type="InterPro" id="IPR011005">
    <property type="entry name" value="Dihydropteroate_synth-like_sf"/>
</dbReference>
<keyword evidence="7" id="KW-0479">Metal-binding</keyword>